<dbReference type="Pfam" id="PF12831">
    <property type="entry name" value="FAD_oxidored"/>
    <property type="match status" value="1"/>
</dbReference>
<dbReference type="Proteomes" id="UP000702544">
    <property type="component" value="Unassembled WGS sequence"/>
</dbReference>
<dbReference type="PROSITE" id="PS50110">
    <property type="entry name" value="RESPONSE_REGULATORY"/>
    <property type="match status" value="1"/>
</dbReference>
<evidence type="ECO:0000256" key="1">
    <source>
        <dbReference type="ARBA" id="ARBA00022630"/>
    </source>
</evidence>
<dbReference type="PRINTS" id="PR00469">
    <property type="entry name" value="PNDRDTASEII"/>
</dbReference>
<dbReference type="Pfam" id="PF00072">
    <property type="entry name" value="Response_reg"/>
    <property type="match status" value="1"/>
</dbReference>
<dbReference type="GO" id="GO:0016491">
    <property type="term" value="F:oxidoreductase activity"/>
    <property type="evidence" value="ECO:0007669"/>
    <property type="project" value="UniProtKB-KW"/>
</dbReference>
<reference evidence="5 6" key="1">
    <citation type="submission" date="2020-01" db="EMBL/GenBank/DDBJ databases">
        <title>Genomes assembled from Gulf of Kutch pelagic sediment metagenomes.</title>
        <authorList>
            <person name="Chandrashekar M."/>
            <person name="Mahajan M.S."/>
            <person name="Dave K.J."/>
            <person name="Vatsa P."/>
            <person name="Nathani N.M."/>
        </authorList>
    </citation>
    <scope>NUCLEOTIDE SEQUENCE [LARGE SCALE GENOMIC DNA]</scope>
    <source>
        <strain evidence="5">KS3-K002</strain>
    </source>
</reference>
<feature type="modified residue" description="4-aspartylphosphate" evidence="3">
    <location>
        <position position="63"/>
    </location>
</feature>
<dbReference type="SUPFAM" id="SSF52172">
    <property type="entry name" value="CheY-like"/>
    <property type="match status" value="1"/>
</dbReference>
<evidence type="ECO:0000313" key="6">
    <source>
        <dbReference type="Proteomes" id="UP000702544"/>
    </source>
</evidence>
<feature type="domain" description="Response regulatory" evidence="4">
    <location>
        <begin position="6"/>
        <end position="132"/>
    </location>
</feature>
<feature type="non-terminal residue" evidence="5">
    <location>
        <position position="309"/>
    </location>
</feature>
<protein>
    <submittedName>
        <fullName evidence="5">Response regulator</fullName>
    </submittedName>
</protein>
<dbReference type="InterPro" id="IPR050097">
    <property type="entry name" value="Ferredoxin-NADP_redctase_2"/>
</dbReference>
<dbReference type="InterPro" id="IPR036188">
    <property type="entry name" value="FAD/NAD-bd_sf"/>
</dbReference>
<dbReference type="Gene3D" id="3.50.50.60">
    <property type="entry name" value="FAD/NAD(P)-binding domain"/>
    <property type="match status" value="1"/>
</dbReference>
<dbReference type="GO" id="GO:0000160">
    <property type="term" value="P:phosphorelay signal transduction system"/>
    <property type="evidence" value="ECO:0007669"/>
    <property type="project" value="InterPro"/>
</dbReference>
<sequence>MPIKPVIMVVDDEPEALAELQDALSRRFGADYRVVSHLTARGTLEELERIEAEGGELALIIVDQWMPGMPGIELLGQVHDIHPRAQRALLVAWGDKTASQMILRGCAFGQLDNYLHKPWSPAEVHLYPAVGEYLADWTRAHGPRMEVVRVIGADPSPRAHRVCGLLERNGIPHGFYVSDSPEGERLLRQAGLDDSRLPVVLLPDGHALVQPSDADISDAVGLTDVEERECDLAIVGAGPAGLAAAVYGASEGLSTIVIERDAVGGQAGTSSLIRNYLGFPRGISGGELTQRAHQQAWLFGTKYVFGRQV</sequence>
<dbReference type="EMBL" id="JAACAK010000088">
    <property type="protein sequence ID" value="NIR75673.1"/>
    <property type="molecule type" value="Genomic_DNA"/>
</dbReference>
<dbReference type="InterPro" id="IPR011006">
    <property type="entry name" value="CheY-like_superfamily"/>
</dbReference>
<dbReference type="SUPFAM" id="SSF51905">
    <property type="entry name" value="FAD/NAD(P)-binding domain"/>
    <property type="match status" value="1"/>
</dbReference>
<evidence type="ECO:0000313" key="5">
    <source>
        <dbReference type="EMBL" id="NIR75673.1"/>
    </source>
</evidence>
<dbReference type="InterPro" id="IPR001789">
    <property type="entry name" value="Sig_transdc_resp-reg_receiver"/>
</dbReference>
<keyword evidence="2" id="KW-0560">Oxidoreductase</keyword>
<evidence type="ECO:0000256" key="2">
    <source>
        <dbReference type="ARBA" id="ARBA00023002"/>
    </source>
</evidence>
<evidence type="ECO:0000259" key="4">
    <source>
        <dbReference type="PROSITE" id="PS50110"/>
    </source>
</evidence>
<dbReference type="PANTHER" id="PTHR48105">
    <property type="entry name" value="THIOREDOXIN REDUCTASE 1-RELATED-RELATED"/>
    <property type="match status" value="1"/>
</dbReference>
<keyword evidence="1" id="KW-0285">Flavoprotein</keyword>
<evidence type="ECO:0000256" key="3">
    <source>
        <dbReference type="PROSITE-ProRule" id="PRU00169"/>
    </source>
</evidence>
<organism evidence="5 6">
    <name type="scientific">Candidatus Kutchimonas denitrificans</name>
    <dbReference type="NCBI Taxonomy" id="3056748"/>
    <lineage>
        <taxon>Bacteria</taxon>
        <taxon>Pseudomonadati</taxon>
        <taxon>Gemmatimonadota</taxon>
        <taxon>Gemmatimonadia</taxon>
        <taxon>Candidatus Palauibacterales</taxon>
        <taxon>Candidatus Palauibacteraceae</taxon>
        <taxon>Candidatus Kutchimonas</taxon>
    </lineage>
</organism>
<comment type="caution">
    <text evidence="5">The sequence shown here is derived from an EMBL/GenBank/DDBJ whole genome shotgun (WGS) entry which is preliminary data.</text>
</comment>
<name>A0AAE4Z9S2_9BACT</name>
<dbReference type="SMART" id="SM00448">
    <property type="entry name" value="REC"/>
    <property type="match status" value="1"/>
</dbReference>
<proteinExistence type="predicted"/>
<dbReference type="Gene3D" id="3.40.50.2300">
    <property type="match status" value="1"/>
</dbReference>
<accession>A0AAE4Z9S2</accession>
<keyword evidence="3" id="KW-0597">Phosphoprotein</keyword>
<dbReference type="AlphaFoldDB" id="A0AAE4Z9S2"/>
<gene>
    <name evidence="5" type="ORF">GWO12_11275</name>
</gene>